<evidence type="ECO:0000313" key="4">
    <source>
        <dbReference type="EMBL" id="VFT93566.1"/>
    </source>
</evidence>
<dbReference type="SUPFAM" id="SSF46565">
    <property type="entry name" value="Chaperone J-domain"/>
    <property type="match status" value="1"/>
</dbReference>
<feature type="compositionally biased region" description="Basic and acidic residues" evidence="1">
    <location>
        <begin position="337"/>
        <end position="349"/>
    </location>
</feature>
<evidence type="ECO:0000313" key="5">
    <source>
        <dbReference type="Proteomes" id="UP000332933"/>
    </source>
</evidence>
<dbReference type="InterPro" id="IPR036869">
    <property type="entry name" value="J_dom_sf"/>
</dbReference>
<dbReference type="EMBL" id="VJMH01005988">
    <property type="protein sequence ID" value="KAF0692057.1"/>
    <property type="molecule type" value="Genomic_DNA"/>
</dbReference>
<dbReference type="Pfam" id="PF00226">
    <property type="entry name" value="DnaJ"/>
    <property type="match status" value="1"/>
</dbReference>
<dbReference type="SMART" id="SM00271">
    <property type="entry name" value="DnaJ"/>
    <property type="match status" value="1"/>
</dbReference>
<feature type="domain" description="J" evidence="2">
    <location>
        <begin position="142"/>
        <end position="214"/>
    </location>
</feature>
<keyword evidence="5" id="KW-1185">Reference proteome</keyword>
<dbReference type="PROSITE" id="PS50076">
    <property type="entry name" value="DNAJ_2"/>
    <property type="match status" value="1"/>
</dbReference>
<evidence type="ECO:0000313" key="3">
    <source>
        <dbReference type="EMBL" id="KAF0692057.1"/>
    </source>
</evidence>
<organism evidence="4 5">
    <name type="scientific">Aphanomyces stellatus</name>
    <dbReference type="NCBI Taxonomy" id="120398"/>
    <lineage>
        <taxon>Eukaryota</taxon>
        <taxon>Sar</taxon>
        <taxon>Stramenopiles</taxon>
        <taxon>Oomycota</taxon>
        <taxon>Saprolegniomycetes</taxon>
        <taxon>Saprolegniales</taxon>
        <taxon>Verrucalvaceae</taxon>
        <taxon>Aphanomyces</taxon>
    </lineage>
</organism>
<feature type="region of interest" description="Disordered" evidence="1">
    <location>
        <begin position="104"/>
        <end position="125"/>
    </location>
</feature>
<dbReference type="Gene3D" id="1.10.287.110">
    <property type="entry name" value="DnaJ domain"/>
    <property type="match status" value="1"/>
</dbReference>
<dbReference type="AlphaFoldDB" id="A0A485L863"/>
<feature type="compositionally biased region" description="Polar residues" evidence="1">
    <location>
        <begin position="106"/>
        <end position="117"/>
    </location>
</feature>
<dbReference type="PANTHER" id="PTHR44137:SF32">
    <property type="entry name" value="DNAJ HEAT SHOCK AMINO-TERMINAL DOMAIN PROTEIN"/>
    <property type="match status" value="1"/>
</dbReference>
<evidence type="ECO:0000256" key="1">
    <source>
        <dbReference type="SAM" id="MobiDB-lite"/>
    </source>
</evidence>
<name>A0A485L863_9STRA</name>
<feature type="region of interest" description="Disordered" evidence="1">
    <location>
        <begin position="337"/>
        <end position="362"/>
    </location>
</feature>
<dbReference type="InterPro" id="IPR003034">
    <property type="entry name" value="SAP_dom"/>
</dbReference>
<dbReference type="CDD" id="cd06257">
    <property type="entry name" value="DnaJ"/>
    <property type="match status" value="1"/>
</dbReference>
<accession>A0A485L863</accession>
<protein>
    <submittedName>
        <fullName evidence="4">Aste57867_16801 protein</fullName>
    </submittedName>
</protein>
<dbReference type="EMBL" id="CAADRA010006009">
    <property type="protein sequence ID" value="VFT93566.1"/>
    <property type="molecule type" value="Genomic_DNA"/>
</dbReference>
<dbReference type="OrthoDB" id="10250354at2759"/>
<dbReference type="InterPro" id="IPR001623">
    <property type="entry name" value="DnaJ_domain"/>
</dbReference>
<sequence>MDATALEKLWKQNQLKKAKLPELKQYLKGVKLSMAGELTDVAHRVKLHMDVTHGHLTVNVDGAAVSPFDLKPTQLRKHVALLGKDPQGNKDELLTLLIDHLRTHQGRSNEPSTTSGSTKRRRDDDVHPGVHLAQVILSLADDYPALLSASGIDVHPTSSTAVLRKAYFKLSLAVHPDKLPKDFADATKAFQALVTAYEVLSLPPELRAAATATADKGSSAALMRSNENCYRTPVYCPRCHEEWGLLTQGCEPFDYNFLMMGLKTFHCATCLFEFGCVTAEHACPHCHVIGVDYHPADYHRHVTCPHCHRIYGFYMYSMSARREKEYRAAIRASQEAKLQEKARRDERSKRASHRRQAVQDDDTQGKEKLFVMNLLDVCPRCGDVDVDSSEDARVAHLDACVDVAKIKRHRAMVAETEQRNEARAAAAAKQDAVQNAASWAYLGAKSADMWLLSLEQLHQMAKSYELETSGTRDELIARLVRHRNALDSKRMLGNGEAAAKKPRISVDDLPTNMERMTVAQLMGVCAAFGVKATKKTKRGLIDSIERAAVGNADEPLRLRNA</sequence>
<proteinExistence type="predicted"/>
<evidence type="ECO:0000259" key="2">
    <source>
        <dbReference type="PROSITE" id="PS50076"/>
    </source>
</evidence>
<reference evidence="4 5" key="1">
    <citation type="submission" date="2019-03" db="EMBL/GenBank/DDBJ databases">
        <authorList>
            <person name="Gaulin E."/>
            <person name="Dumas B."/>
        </authorList>
    </citation>
    <scope>NUCLEOTIDE SEQUENCE [LARGE SCALE GENOMIC DNA]</scope>
    <source>
        <strain evidence="4">CBS 568.67</strain>
    </source>
</reference>
<dbReference type="SMART" id="SM00513">
    <property type="entry name" value="SAP"/>
    <property type="match status" value="3"/>
</dbReference>
<dbReference type="PANTHER" id="PTHR44137">
    <property type="entry name" value="BNAC03G44070D PROTEIN"/>
    <property type="match status" value="1"/>
</dbReference>
<dbReference type="Proteomes" id="UP000332933">
    <property type="component" value="Unassembled WGS sequence"/>
</dbReference>
<gene>
    <name evidence="4" type="primary">Aste57867_16801</name>
    <name evidence="3" type="ORF">As57867_016744</name>
    <name evidence="4" type="ORF">ASTE57867_16801</name>
</gene>
<reference evidence="3" key="2">
    <citation type="submission" date="2019-06" db="EMBL/GenBank/DDBJ databases">
        <title>Genomics analysis of Aphanomyces spp. identifies a new class of oomycete effector associated with host adaptation.</title>
        <authorList>
            <person name="Gaulin E."/>
        </authorList>
    </citation>
    <scope>NUCLEOTIDE SEQUENCE</scope>
    <source>
        <strain evidence="3">CBS 578.67</strain>
    </source>
</reference>